<dbReference type="Gene3D" id="3.40.50.720">
    <property type="entry name" value="NAD(P)-binding Rossmann-like Domain"/>
    <property type="match status" value="1"/>
</dbReference>
<dbReference type="PANTHER" id="PTHR43677:SF1">
    <property type="entry name" value="ACRYLYL-COA REDUCTASE ACUI-RELATED"/>
    <property type="match status" value="1"/>
</dbReference>
<dbReference type="InterPro" id="IPR014188">
    <property type="entry name" value="Acrylyl-CoA_reductase_AcuI"/>
</dbReference>
<evidence type="ECO:0000313" key="2">
    <source>
        <dbReference type="EMBL" id="SDO22055.1"/>
    </source>
</evidence>
<dbReference type="SUPFAM" id="SSF50129">
    <property type="entry name" value="GroES-like"/>
    <property type="match status" value="1"/>
</dbReference>
<dbReference type="InterPro" id="IPR020843">
    <property type="entry name" value="ER"/>
</dbReference>
<dbReference type="EMBL" id="FNIT01000004">
    <property type="protein sequence ID" value="SDO22055.1"/>
    <property type="molecule type" value="Genomic_DNA"/>
</dbReference>
<dbReference type="InterPro" id="IPR051397">
    <property type="entry name" value="Zn-ADH-like_protein"/>
</dbReference>
<dbReference type="PANTHER" id="PTHR43677">
    <property type="entry name" value="SHORT-CHAIN DEHYDROGENASE/REDUCTASE"/>
    <property type="match status" value="1"/>
</dbReference>
<proteinExistence type="predicted"/>
<dbReference type="Gene3D" id="3.90.180.10">
    <property type="entry name" value="Medium-chain alcohol dehydrogenases, catalytic domain"/>
    <property type="match status" value="1"/>
</dbReference>
<dbReference type="STRING" id="1166073.SAMN05192530_104257"/>
<dbReference type="OrthoDB" id="9782155at2"/>
<dbReference type="RefSeq" id="WP_090673124.1">
    <property type="nucleotide sequence ID" value="NZ_FNIT01000004.1"/>
</dbReference>
<dbReference type="InterPro" id="IPR013149">
    <property type="entry name" value="ADH-like_C"/>
</dbReference>
<protein>
    <submittedName>
        <fullName evidence="2">Acrylyl-CoA reductase (NADPH)</fullName>
    </submittedName>
</protein>
<dbReference type="AlphaFoldDB" id="A0A1H0HS74"/>
<organism evidence="2 3">
    <name type="scientific">Aureimonas jatrophae</name>
    <dbReference type="NCBI Taxonomy" id="1166073"/>
    <lineage>
        <taxon>Bacteria</taxon>
        <taxon>Pseudomonadati</taxon>
        <taxon>Pseudomonadota</taxon>
        <taxon>Alphaproteobacteria</taxon>
        <taxon>Hyphomicrobiales</taxon>
        <taxon>Aurantimonadaceae</taxon>
        <taxon>Aureimonas</taxon>
    </lineage>
</organism>
<feature type="domain" description="Enoyl reductase (ER)" evidence="1">
    <location>
        <begin position="14"/>
        <end position="326"/>
    </location>
</feature>
<dbReference type="NCBIfam" id="TIGR02823">
    <property type="entry name" value="oxido_YhdH"/>
    <property type="match status" value="1"/>
</dbReference>
<dbReference type="SMART" id="SM00829">
    <property type="entry name" value="PKS_ER"/>
    <property type="match status" value="1"/>
</dbReference>
<dbReference type="CDD" id="cd08288">
    <property type="entry name" value="MDR_yhdh"/>
    <property type="match status" value="1"/>
</dbReference>
<accession>A0A1H0HS74</accession>
<dbReference type="InterPro" id="IPR013154">
    <property type="entry name" value="ADH-like_N"/>
</dbReference>
<sequence>MAFRALLTEKPADGAVRSSVQTLDEDRLPPGDVTVAVEWSGLNYKDGLCVLDKGRLVRAFPHVGGIDFAGIVTDSADPRYHVGDRVVLTGWRVGETHWGGFAERARVRADWLVPLPEGLSTRQAMIFGTAGLAAAMAVERLEALGVQPGSGEIAVTGASGGVGSLALLLLAAAGFRAVAVTGRTDGADDLLRLGASRVAGRDEITGEPPKPLEAARWAGAIDNVGGETLGRLLRQLSPGGAVAAVGNASGIGFEGSVLPFLLRGVTLAGIDSVTHPYERRVASWQRIASAFDAGRLEPLVSEIGLDAVPEAAARILRGETRGRVLVRP</sequence>
<name>A0A1H0HS74_9HYPH</name>
<dbReference type="InterPro" id="IPR011032">
    <property type="entry name" value="GroES-like_sf"/>
</dbReference>
<evidence type="ECO:0000259" key="1">
    <source>
        <dbReference type="SMART" id="SM00829"/>
    </source>
</evidence>
<dbReference type="InterPro" id="IPR036291">
    <property type="entry name" value="NAD(P)-bd_dom_sf"/>
</dbReference>
<reference evidence="2 3" key="1">
    <citation type="submission" date="2016-10" db="EMBL/GenBank/DDBJ databases">
        <authorList>
            <person name="de Groot N.N."/>
        </authorList>
    </citation>
    <scope>NUCLEOTIDE SEQUENCE [LARGE SCALE GENOMIC DNA]</scope>
    <source>
        <strain evidence="3">L7-484,KACC 16230,DSM 25025</strain>
    </source>
</reference>
<dbReference type="SUPFAM" id="SSF51735">
    <property type="entry name" value="NAD(P)-binding Rossmann-fold domains"/>
    <property type="match status" value="1"/>
</dbReference>
<dbReference type="Proteomes" id="UP000198793">
    <property type="component" value="Unassembled WGS sequence"/>
</dbReference>
<evidence type="ECO:0000313" key="3">
    <source>
        <dbReference type="Proteomes" id="UP000198793"/>
    </source>
</evidence>
<dbReference type="Pfam" id="PF08240">
    <property type="entry name" value="ADH_N"/>
    <property type="match status" value="1"/>
</dbReference>
<gene>
    <name evidence="2" type="ORF">SAMN05192530_104257</name>
</gene>
<keyword evidence="3" id="KW-1185">Reference proteome</keyword>
<dbReference type="Pfam" id="PF00107">
    <property type="entry name" value="ADH_zinc_N"/>
    <property type="match status" value="1"/>
</dbReference>
<dbReference type="GO" id="GO:0043957">
    <property type="term" value="F:acryloyl-CoA reductase (NADPH) activity"/>
    <property type="evidence" value="ECO:0007669"/>
    <property type="project" value="TreeGrafter"/>
</dbReference>